<keyword evidence="2" id="KW-1185">Reference proteome</keyword>
<comment type="caution">
    <text evidence="1">The sequence shown here is derived from an EMBL/GenBank/DDBJ whole genome shotgun (WGS) entry which is preliminary data.</text>
</comment>
<evidence type="ECO:0000313" key="1">
    <source>
        <dbReference type="EMBL" id="MBH8553601.1"/>
    </source>
</evidence>
<gene>
    <name evidence="1" type="ORF">I8751_14720</name>
</gene>
<dbReference type="EMBL" id="JAECZB010000036">
    <property type="protein sequence ID" value="MBH8553601.1"/>
    <property type="molecule type" value="Genomic_DNA"/>
</dbReference>
<dbReference type="AlphaFoldDB" id="A0A8J7L3A6"/>
<dbReference type="Proteomes" id="UP000599391">
    <property type="component" value="Unassembled WGS sequence"/>
</dbReference>
<proteinExistence type="predicted"/>
<protein>
    <submittedName>
        <fullName evidence="1">Uncharacterized protein</fullName>
    </submittedName>
</protein>
<evidence type="ECO:0000313" key="2">
    <source>
        <dbReference type="Proteomes" id="UP000599391"/>
    </source>
</evidence>
<accession>A0A8J7L3A6</accession>
<reference evidence="1 2" key="1">
    <citation type="journal article" date="2021" name="Int. J. Syst. Evol. Microbiol.">
        <title>Amazonocrinis nigriterrae gen. nov., sp. nov., Atlanticothrix silvestris gen. nov., sp. nov. and Dendronalium phyllosphericum gen. nov., sp. nov., nostocacean cyanobacteria from Brazilian environments.</title>
        <authorList>
            <person name="Alvarenga D.O."/>
            <person name="Andreote A.P.D."/>
            <person name="Branco L.H.Z."/>
            <person name="Delbaje E."/>
            <person name="Cruz R.B."/>
            <person name="Varani A.M."/>
            <person name="Fiore M.F."/>
        </authorList>
    </citation>
    <scope>NUCLEOTIDE SEQUENCE [LARGE SCALE GENOMIC DNA]</scope>
    <source>
        <strain evidence="1 2">CENA357</strain>
    </source>
</reference>
<sequence length="522" mass="57844">MAISVGDLASRAIRKQFSNRTINPIETSIGNSGGGNIISIIVGGFNSLKGFVVEVFNVIGALDWKQLWAIVTQTVNYIWNFNWNATDTQLEEQIRQRFVALSATAGGTLGNAFGYLACGVLPGALIMTINEPMGAYVLANVVDEAADEFLQNFATLINQTFSLGVQITFAWLFKNVRKLIKSNSPAIGRLFGRSIEKAIKSWGEKGSQPWSFAIAFDNAVESIPNEALRNFVEEFAEEAIEACVEAGYVVANSVDTYLANKVLEKQLLPPNGGQKYVEITPNRDLPDETIVIGGQAELLKPVIVQTLAQHQVLGERDLGTIYGTPPEAFPERRYKPELVLKFYQERKDRVAGEKPITMQISMRLMNKSKDDFASDAYVKQLAEKVHQRFARPPFKVTKGNKPYSYADWEKGYQMLLWVDGLAQARRIVEQVLDIQGHSVDNSKLKKASVNAQTDSISTIPEKVTIMGKREKLLVQGKPGVVTFRSAYINVGLAGIKPITLIDLGKRKQQIYQENTKTDGTKS</sequence>
<organism evidence="1 2">
    <name type="scientific">Atlanticothrix silvestris CENA357</name>
    <dbReference type="NCBI Taxonomy" id="1725252"/>
    <lineage>
        <taxon>Bacteria</taxon>
        <taxon>Bacillati</taxon>
        <taxon>Cyanobacteriota</taxon>
        <taxon>Cyanophyceae</taxon>
        <taxon>Nostocales</taxon>
        <taxon>Nodulariaceae</taxon>
        <taxon>Atlanticothrix</taxon>
        <taxon>Atlanticothrix silvestris</taxon>
    </lineage>
</organism>
<dbReference type="RefSeq" id="WP_214439882.1">
    <property type="nucleotide sequence ID" value="NZ_JAECZB010000036.1"/>
</dbReference>
<name>A0A8J7L3A6_9CYAN</name>